<reference evidence="2" key="1">
    <citation type="submission" date="2019-08" db="EMBL/GenBank/DDBJ databases">
        <authorList>
            <person name="Kucharzyk K."/>
            <person name="Murdoch R.W."/>
            <person name="Higgins S."/>
            <person name="Loffler F."/>
        </authorList>
    </citation>
    <scope>NUCLEOTIDE SEQUENCE</scope>
</reference>
<dbReference type="Gene3D" id="2.130.10.10">
    <property type="entry name" value="YVTN repeat-like/Quinoprotein amine dehydrogenase"/>
    <property type="match status" value="2"/>
</dbReference>
<evidence type="ECO:0000313" key="2">
    <source>
        <dbReference type="EMBL" id="MPL94223.1"/>
    </source>
</evidence>
<protein>
    <recommendedName>
        <fullName evidence="1">Secretion system C-terminal sorting domain-containing protein</fullName>
    </recommendedName>
</protein>
<comment type="caution">
    <text evidence="2">The sequence shown here is derived from an EMBL/GenBank/DDBJ whole genome shotgun (WGS) entry which is preliminary data.</text>
</comment>
<evidence type="ECO:0000259" key="1">
    <source>
        <dbReference type="Pfam" id="PF18962"/>
    </source>
</evidence>
<feature type="domain" description="Secretion system C-terminal sorting" evidence="1">
    <location>
        <begin position="1554"/>
        <end position="1629"/>
    </location>
</feature>
<accession>A0A644VV37</accession>
<dbReference type="SUPFAM" id="SSF51126">
    <property type="entry name" value="Pectin lyase-like"/>
    <property type="match status" value="1"/>
</dbReference>
<gene>
    <name evidence="2" type="ORF">SDC9_40373</name>
</gene>
<sequence>MIVSLETFSQQNDNFYTIKAFYDAYYEPILLQNGIDNMQGTGYNPYQNWVDYYEPILYPSGDFVAERQKLNLYINNFILKNPTYSTSDLDLNWDFIGPDKMPEGTNYSSKGLGQIHYIAFDPNDISHNKMFACSPVGGLWKSSDGGNFWTNCGTDKGLPLCGVSSVAIDPENSETTWFVTTGNGEGMANGNTWGQNAVGVWRTTNAGLTWESVGLENIRVMRKLVIRRHNNQIHIFVATGNGLYECEDALSANPQFNKLLEGDFYDVELDPVSTGIVYASGTGLFTSIYKIDWINDIIIELPNISSIPNEIGRRLSIEISASSPNFLFIIATYFGGLNSSYLYRYDHSSNILFSKGQLPNCSYGPQGVGPTRAMGWAISPVLDMNGNLSMVYGNTAPIRYTDDLLDMSNTCSWVDVTSSNLNSPYGSCKIHVDMHHMIFEPGGQSLWVGNDGGVFKSTMPDLRNNWLEKSNGLGVATVHHLAISEDNNAVALSGAFDCGSNLYNKLNGEWNSKHVKGGDGFQCNIDWNNPLRMWVSSQNGSISRSINGGIDWSSIGSCGSHWHTFFIQSQTTANTLYSPGPNGIRRSTDAGTNWQSYSNYPNVTDQSSWRITNSSNCGNYLYTSWIGNTSGSFQKVFKSVTGGGTNSTDWEDIGSPLLDMWINSIAIDYFNPDHIWVAVGYKVYDVNTITHLWTDMSNGFPSYISRVGHLEMYKGVEGLLFAATNYGLYEYDFDNAIWEYVESNLPNVDISDMQMDYVNRRIVVGTFGRGIWEANLPCGMNETALISGNIIWDKDHEVFGDIKVQNGSQLTIQNSTIKLPEGKKIVIERGGKIIINGGKITNSCGNIWSGIEVHGNSNVAQAPSTNQGVLIINGGTIENAECGIRTWKPLNGTTTPDPNYYGGLIMATDANFVNNIVAVEILPYSFANYGFFKKCNFITNAALPNGKYPDYFVKLNGISNISFKGCLFENTYQNESVGLWGSGIYAYDADVLVDETCISNTVPCGAYLKSKFTGLYRGIYALGSSRQRTTAVHNSEFINNLRGMYLGNIDFANIKKNDFEILGEVAGLNPGGYGLYVDASTAFAIEENDFYYSSTSRKGIGLVINEAGPDNNEVYNNTFQNLEYGTIAQGYNRQSGGSIDGLCYKCNDFINNGTDIRISPRNSFQVTAMDGIAYHQGANIPGNNLAPAGNTFTTTSNLKDISNVCNWIIYYRHHYGPASLLPNPADLTTNYQVFGTTYTKTGSCPSRIGTGTGKEEIKLAMEGSEALAEEAQAGLDAIVDGGSTTELHQVVISSTPDEGLALRNQLVTDSPYLSDTILKTSIIKEEVLNNAMLRDVLVSNPQAAKSAQMVEMLDSRMVPMTDEMKNEVLAGQLITSAKENLEATISSYKHDVWVKFSTLCNLYANDTLHTWQSDTIGLLLAGANTPGTRYQLAFWQLFKGNPSAAQQVINNIPSEFTLDASEQSLHTRYFTLLNELIEFENNPALVIEPGTVIYEALMQLSTSAEDKPAALSRNILLSDNLIIYEEPVKLDDGLKSMPIYKPELKAVQSQKLRVFPNPANTFITVSWNVPGQETNILMIHDANGRQVLTRPLQGQHNEAIIDISGFVNGNYAVILSQGGKTIAAETLVIAR</sequence>
<dbReference type="EMBL" id="VSSQ01000419">
    <property type="protein sequence ID" value="MPL94223.1"/>
    <property type="molecule type" value="Genomic_DNA"/>
</dbReference>
<name>A0A644VV37_9ZZZZ</name>
<proteinExistence type="predicted"/>
<dbReference type="Pfam" id="PF18962">
    <property type="entry name" value="Por_Secre_tail"/>
    <property type="match status" value="1"/>
</dbReference>
<dbReference type="SUPFAM" id="SSF110296">
    <property type="entry name" value="Oligoxyloglucan reducing end-specific cellobiohydrolase"/>
    <property type="match status" value="2"/>
</dbReference>
<dbReference type="InterPro" id="IPR011050">
    <property type="entry name" value="Pectin_lyase_fold/virulence"/>
</dbReference>
<dbReference type="NCBIfam" id="TIGR04183">
    <property type="entry name" value="Por_Secre_tail"/>
    <property type="match status" value="1"/>
</dbReference>
<dbReference type="InterPro" id="IPR015943">
    <property type="entry name" value="WD40/YVTN_repeat-like_dom_sf"/>
</dbReference>
<organism evidence="2">
    <name type="scientific">bioreactor metagenome</name>
    <dbReference type="NCBI Taxonomy" id="1076179"/>
    <lineage>
        <taxon>unclassified sequences</taxon>
        <taxon>metagenomes</taxon>
        <taxon>ecological metagenomes</taxon>
    </lineage>
</organism>
<dbReference type="InterPro" id="IPR026444">
    <property type="entry name" value="Secre_tail"/>
</dbReference>